<comment type="catalytic activity">
    <reaction evidence="16 18">
        <text>UDP-4-deoxy-4-formamido-beta-L-arabinose + di-trans,octa-cis-undecaprenyl phosphate = 4-deoxy-4-formamido-alpha-L-arabinopyranosyl di-trans,octa-cis-undecaprenyl phosphate + UDP</text>
        <dbReference type="Rhea" id="RHEA:27722"/>
        <dbReference type="ChEBI" id="CHEBI:58223"/>
        <dbReference type="ChEBI" id="CHEBI:58709"/>
        <dbReference type="ChEBI" id="CHEBI:58909"/>
        <dbReference type="ChEBI" id="CHEBI:60392"/>
        <dbReference type="EC" id="2.4.2.53"/>
    </reaction>
</comment>
<evidence type="ECO:0000256" key="3">
    <source>
        <dbReference type="ARBA" id="ARBA00006739"/>
    </source>
</evidence>
<evidence type="ECO:0000256" key="16">
    <source>
        <dbReference type="ARBA" id="ARBA00052993"/>
    </source>
</evidence>
<keyword evidence="14 18" id="KW-0472">Membrane</keyword>
<protein>
    <recommendedName>
        <fullName evidence="18">Undecaprenyl-phosphate 4-deoxy-4-formamido-L-arabinose transferase</fullName>
        <ecNumber evidence="18">2.4.2.53</ecNumber>
    </recommendedName>
    <alternativeName>
        <fullName evidence="18">Undecaprenyl-phosphate Ara4FN transferase</fullName>
        <shortName evidence="18">Ara4FN transferase</shortName>
    </alternativeName>
</protein>
<organism evidence="20 21">
    <name type="scientific">Xenorhabdus stockiae</name>
    <dbReference type="NCBI Taxonomy" id="351614"/>
    <lineage>
        <taxon>Bacteria</taxon>
        <taxon>Pseudomonadati</taxon>
        <taxon>Pseudomonadota</taxon>
        <taxon>Gammaproteobacteria</taxon>
        <taxon>Enterobacterales</taxon>
        <taxon>Morganellaceae</taxon>
        <taxon>Xenorhabdus</taxon>
    </lineage>
</organism>
<dbReference type="EC" id="2.4.2.53" evidence="18"/>
<dbReference type="GO" id="GO:0016780">
    <property type="term" value="F:phosphotransferase activity, for other substituted phosphate groups"/>
    <property type="evidence" value="ECO:0007669"/>
    <property type="project" value="UniProtKB-UniRule"/>
</dbReference>
<keyword evidence="13 18" id="KW-0443">Lipid metabolism</keyword>
<keyword evidence="5 18" id="KW-0444">Lipid biosynthesis</keyword>
<sequence>MGFEEIRKVSVVIPVYNEEESLPQLLKRTISACQQLNQEYELILVDDGSRDSSVEILTRAAEDPESYVIAILLNRNYGQHSAIMAGFHQASGDLVITLDADLQNPPEEIPRLVKVAEEGYDVVGTRRANRQDSWFRKTASKMINAMITKVTGRSMGDYGCMLRAYRRHIVRAMLQCHERSTFIPILANTFARRTTEIDVTHAEREFGDSKYSFMKLINLMYDLLTCLTTAPLRLLSVVGSIIAVTGFLLAVLLIALRLIFGAIWAAEGVFTLFAILFMFIGAQFVAMGLLGEYIGRIYNDVRARPRYFIQKVVGDKKTNDNQEEKE</sequence>
<dbReference type="GO" id="GO:0005886">
    <property type="term" value="C:plasma membrane"/>
    <property type="evidence" value="ECO:0007669"/>
    <property type="project" value="UniProtKB-SubCell"/>
</dbReference>
<keyword evidence="11 18" id="KW-0448">Lipopolysaccharide biosynthesis</keyword>
<dbReference type="GO" id="GO:0099621">
    <property type="term" value="F:undecaprenyl-phosphate 4-deoxy-4-formamido-L-arabinose transferase activity"/>
    <property type="evidence" value="ECO:0007669"/>
    <property type="project" value="UniProtKB-EC"/>
</dbReference>
<evidence type="ECO:0000256" key="4">
    <source>
        <dbReference type="ARBA" id="ARBA00022475"/>
    </source>
</evidence>
<evidence type="ECO:0000259" key="19">
    <source>
        <dbReference type="Pfam" id="PF00535"/>
    </source>
</evidence>
<keyword evidence="6" id="KW-0997">Cell inner membrane</keyword>
<reference evidence="20 21" key="1">
    <citation type="journal article" date="2017" name="Nat. Microbiol.">
        <title>Natural product diversity associated with the nematode symbionts Photorhabdus and Xenorhabdus.</title>
        <authorList>
            <person name="Tobias N.J."/>
            <person name="Wolff H."/>
            <person name="Djahanschiri B."/>
            <person name="Grundmann F."/>
            <person name="Kronenwerth M."/>
            <person name="Shi Y.M."/>
            <person name="Simonyi S."/>
            <person name="Grun P."/>
            <person name="Shapiro-Ilan D."/>
            <person name="Pidot S.J."/>
            <person name="Stinear T.P."/>
            <person name="Ebersberger I."/>
            <person name="Bode H.B."/>
        </authorList>
    </citation>
    <scope>NUCLEOTIDE SEQUENCE [LARGE SCALE GENOMIC DNA]</scope>
    <source>
        <strain evidence="20 21">DSM 17904</strain>
    </source>
</reference>
<keyword evidence="9 18" id="KW-0808">Transferase</keyword>
<evidence type="ECO:0000256" key="8">
    <source>
        <dbReference type="ARBA" id="ARBA00022676"/>
    </source>
</evidence>
<keyword evidence="7 18" id="KW-0441">Lipid A biosynthesis</keyword>
<dbReference type="GO" id="GO:0046677">
    <property type="term" value="P:response to antibiotic"/>
    <property type="evidence" value="ECO:0007669"/>
    <property type="project" value="UniProtKB-KW"/>
</dbReference>
<evidence type="ECO:0000256" key="13">
    <source>
        <dbReference type="ARBA" id="ARBA00023098"/>
    </source>
</evidence>
<dbReference type="GO" id="GO:0009103">
    <property type="term" value="P:lipopolysaccharide biosynthetic process"/>
    <property type="evidence" value="ECO:0007669"/>
    <property type="project" value="UniProtKB-UniRule"/>
</dbReference>
<comment type="function">
    <text evidence="18">Catalyzes the transfer of 4-deoxy-4-formamido-L-arabinose from UDP to undecaprenyl phosphate. The modified arabinose is attached to lipid A and is required for resistance to polymyxin and cationic antimicrobial peptides.</text>
</comment>
<evidence type="ECO:0000256" key="12">
    <source>
        <dbReference type="ARBA" id="ARBA00022989"/>
    </source>
</evidence>
<accession>A0A2D0KUE1</accession>
<dbReference type="InterPro" id="IPR022857">
    <property type="entry name" value="ArnC_tfrase"/>
</dbReference>
<dbReference type="AlphaFoldDB" id="A0A2D0KUE1"/>
<gene>
    <name evidence="18" type="primary">arnC</name>
    <name evidence="20" type="ORF">Xsto_00726</name>
</gene>
<dbReference type="PANTHER" id="PTHR48090">
    <property type="entry name" value="UNDECAPRENYL-PHOSPHATE 4-DEOXY-4-FORMAMIDO-L-ARABINOSE TRANSFERASE-RELATED"/>
    <property type="match status" value="1"/>
</dbReference>
<evidence type="ECO:0000256" key="15">
    <source>
        <dbReference type="ARBA" id="ARBA00023251"/>
    </source>
</evidence>
<feature type="transmembrane region" description="Helical" evidence="18">
    <location>
        <begin position="272"/>
        <end position="294"/>
    </location>
</feature>
<dbReference type="EMBL" id="NJAJ01000005">
    <property type="protein sequence ID" value="PHM67066.1"/>
    <property type="molecule type" value="Genomic_DNA"/>
</dbReference>
<dbReference type="InterPro" id="IPR029044">
    <property type="entry name" value="Nucleotide-diphossugar_trans"/>
</dbReference>
<dbReference type="Proteomes" id="UP000222366">
    <property type="component" value="Unassembled WGS sequence"/>
</dbReference>
<evidence type="ECO:0000256" key="11">
    <source>
        <dbReference type="ARBA" id="ARBA00022985"/>
    </source>
</evidence>
<proteinExistence type="inferred from homology"/>
<evidence type="ECO:0000256" key="6">
    <source>
        <dbReference type="ARBA" id="ARBA00022519"/>
    </source>
</evidence>
<dbReference type="GO" id="GO:0036108">
    <property type="term" value="P:4-amino-4-deoxy-alpha-L-arabinopyranosyl undecaprenyl phosphate biosynthetic process"/>
    <property type="evidence" value="ECO:0007669"/>
    <property type="project" value="UniProtKB-UniRule"/>
</dbReference>
<evidence type="ECO:0000256" key="17">
    <source>
        <dbReference type="ARBA" id="ARBA00060679"/>
    </source>
</evidence>
<feature type="transmembrane region" description="Helical" evidence="18">
    <location>
        <begin position="241"/>
        <end position="266"/>
    </location>
</feature>
<dbReference type="HAMAP" id="MF_01164">
    <property type="entry name" value="ArnC_transfer"/>
    <property type="match status" value="1"/>
</dbReference>
<comment type="subcellular location">
    <subcellularLocation>
        <location evidence="1">Cell inner membrane</location>
        <topology evidence="1">Multi-pass membrane protein</topology>
    </subcellularLocation>
    <subcellularLocation>
        <location evidence="18">Cell membrane</location>
        <topology evidence="18">Multi-pass membrane protein</topology>
    </subcellularLocation>
</comment>
<comment type="pathway">
    <text evidence="17 18">Glycolipid biosynthesis; 4-amino-4-deoxy-alpha-L-arabinose undecaprenyl phosphate biosynthesis; 4-amino-4-deoxy-alpha-L-arabinose undecaprenyl phosphate from UDP-4-deoxy-4-formamido-beta-L-arabinose and undecaprenyl phosphate: step 1/2.</text>
</comment>
<keyword evidence="4 18" id="KW-1003">Cell membrane</keyword>
<name>A0A2D0KUE1_9GAMM</name>
<evidence type="ECO:0000256" key="14">
    <source>
        <dbReference type="ARBA" id="ARBA00023136"/>
    </source>
</evidence>
<keyword evidence="15 18" id="KW-0046">Antibiotic resistance</keyword>
<evidence type="ECO:0000256" key="7">
    <source>
        <dbReference type="ARBA" id="ARBA00022556"/>
    </source>
</evidence>
<comment type="similarity">
    <text evidence="3 18">Belongs to the glycosyltransferase 2 family.</text>
</comment>
<dbReference type="RefSeq" id="WP_099108181.1">
    <property type="nucleotide sequence ID" value="NZ_CAWNRH010000126.1"/>
</dbReference>
<evidence type="ECO:0000256" key="9">
    <source>
        <dbReference type="ARBA" id="ARBA00022679"/>
    </source>
</evidence>
<evidence type="ECO:0000256" key="2">
    <source>
        <dbReference type="ARBA" id="ARBA00004756"/>
    </source>
</evidence>
<evidence type="ECO:0000313" key="21">
    <source>
        <dbReference type="Proteomes" id="UP000222366"/>
    </source>
</evidence>
<dbReference type="NCBIfam" id="NF007986">
    <property type="entry name" value="PRK10714.1"/>
    <property type="match status" value="1"/>
</dbReference>
<dbReference type="PANTHER" id="PTHR48090:SF3">
    <property type="entry name" value="UNDECAPRENYL-PHOSPHATE 4-DEOXY-4-FORMAMIDO-L-ARABINOSE TRANSFERASE"/>
    <property type="match status" value="1"/>
</dbReference>
<dbReference type="UniPathway" id="UPA00030"/>
<dbReference type="Pfam" id="PF00535">
    <property type="entry name" value="Glycos_transf_2"/>
    <property type="match status" value="1"/>
</dbReference>
<comment type="pathway">
    <text evidence="2 18">Bacterial outer membrane biogenesis; lipopolysaccharide biosynthesis.</text>
</comment>
<feature type="domain" description="Glycosyltransferase 2-like" evidence="19">
    <location>
        <begin position="10"/>
        <end position="171"/>
    </location>
</feature>
<keyword evidence="10 18" id="KW-0812">Transmembrane</keyword>
<evidence type="ECO:0000256" key="1">
    <source>
        <dbReference type="ARBA" id="ARBA00004429"/>
    </source>
</evidence>
<dbReference type="Gene3D" id="3.90.550.10">
    <property type="entry name" value="Spore Coat Polysaccharide Biosynthesis Protein SpsA, Chain A"/>
    <property type="match status" value="1"/>
</dbReference>
<keyword evidence="12 18" id="KW-1133">Transmembrane helix</keyword>
<comment type="caution">
    <text evidence="20">The sequence shown here is derived from an EMBL/GenBank/DDBJ whole genome shotgun (WGS) entry which is preliminary data.</text>
</comment>
<dbReference type="InterPro" id="IPR001173">
    <property type="entry name" value="Glyco_trans_2-like"/>
</dbReference>
<evidence type="ECO:0000313" key="20">
    <source>
        <dbReference type="EMBL" id="PHM67066.1"/>
    </source>
</evidence>
<dbReference type="UniPathway" id="UPA00036">
    <property type="reaction ID" value="UER00495"/>
</dbReference>
<evidence type="ECO:0000256" key="10">
    <source>
        <dbReference type="ARBA" id="ARBA00022692"/>
    </source>
</evidence>
<dbReference type="SUPFAM" id="SSF53448">
    <property type="entry name" value="Nucleotide-diphospho-sugar transferases"/>
    <property type="match status" value="1"/>
</dbReference>
<keyword evidence="8 18" id="KW-0328">Glycosyltransferase</keyword>
<dbReference type="GO" id="GO:0009245">
    <property type="term" value="P:lipid A biosynthetic process"/>
    <property type="evidence" value="ECO:0007669"/>
    <property type="project" value="UniProtKB-UniRule"/>
</dbReference>
<evidence type="ECO:0000256" key="5">
    <source>
        <dbReference type="ARBA" id="ARBA00022516"/>
    </source>
</evidence>
<keyword evidence="21" id="KW-1185">Reference proteome</keyword>
<dbReference type="CDD" id="cd04187">
    <property type="entry name" value="DPM1_like_bac"/>
    <property type="match status" value="1"/>
</dbReference>
<dbReference type="FunFam" id="3.90.550.10:FF:000019">
    <property type="entry name" value="Undecaprenyl-phosphate 4-deoxy-4-formamido-L-arabinose transferase"/>
    <property type="match status" value="1"/>
</dbReference>
<evidence type="ECO:0000256" key="18">
    <source>
        <dbReference type="HAMAP-Rule" id="MF_01164"/>
    </source>
</evidence>
<dbReference type="InterPro" id="IPR050256">
    <property type="entry name" value="Glycosyltransferase_2"/>
</dbReference>